<organism evidence="3 4">
    <name type="scientific">Bradyrhizobium erythrophlei</name>
    <dbReference type="NCBI Taxonomy" id="1437360"/>
    <lineage>
        <taxon>Bacteria</taxon>
        <taxon>Pseudomonadati</taxon>
        <taxon>Pseudomonadota</taxon>
        <taxon>Alphaproteobacteria</taxon>
        <taxon>Hyphomicrobiales</taxon>
        <taxon>Nitrobacteraceae</taxon>
        <taxon>Bradyrhizobium</taxon>
    </lineage>
</organism>
<proteinExistence type="predicted"/>
<dbReference type="Proteomes" id="UP000190675">
    <property type="component" value="Chromosome I"/>
</dbReference>
<gene>
    <name evidence="3" type="ORF">SAMN05444169_5126</name>
</gene>
<reference evidence="3 4" key="1">
    <citation type="submission" date="2016-11" db="EMBL/GenBank/DDBJ databases">
        <authorList>
            <person name="Jaros S."/>
            <person name="Januszkiewicz K."/>
            <person name="Wedrychowicz H."/>
        </authorList>
    </citation>
    <scope>NUCLEOTIDE SEQUENCE [LARGE SCALE GENOMIC DNA]</scope>
    <source>
        <strain evidence="3 4">GAS242</strain>
    </source>
</reference>
<keyword evidence="1" id="KW-0472">Membrane</keyword>
<keyword evidence="1" id="KW-0812">Transmembrane</keyword>
<evidence type="ECO:0000313" key="3">
    <source>
        <dbReference type="EMBL" id="SHG98730.1"/>
    </source>
</evidence>
<feature type="signal peptide" evidence="2">
    <location>
        <begin position="1"/>
        <end position="20"/>
    </location>
</feature>
<protein>
    <recommendedName>
        <fullName evidence="5">VPLPA-CTERM protein sorting domain-containing protein</fullName>
    </recommendedName>
</protein>
<keyword evidence="1" id="KW-1133">Transmembrane helix</keyword>
<feature type="transmembrane region" description="Helical" evidence="1">
    <location>
        <begin position="165"/>
        <end position="183"/>
    </location>
</feature>
<name>A0A1M5PAD5_9BRAD</name>
<evidence type="ECO:0000256" key="1">
    <source>
        <dbReference type="SAM" id="Phobius"/>
    </source>
</evidence>
<evidence type="ECO:0000313" key="4">
    <source>
        <dbReference type="Proteomes" id="UP000190675"/>
    </source>
</evidence>
<feature type="chain" id="PRO_5012680307" description="VPLPA-CTERM protein sorting domain-containing protein" evidence="2">
    <location>
        <begin position="21"/>
        <end position="199"/>
    </location>
</feature>
<dbReference type="AlphaFoldDB" id="A0A1M5PAD5"/>
<keyword evidence="2" id="KW-0732">Signal</keyword>
<evidence type="ECO:0008006" key="5">
    <source>
        <dbReference type="Google" id="ProtNLM"/>
    </source>
</evidence>
<sequence length="199" mass="20453">MKRAFVRLAFCAFVGLAASAGLITRSSAVTLSYEYSGVGNVSFQSNTTLNIGGTCSSPCVFSAIMTISGNGPVWDPSMPSGWGTFASATVTDNLNDVVSLGVNTGDYTNGTKHEIFGAVFFPSVLPSTLGISTSSLASILGGLGTVDYSIAINLPDGAYVTPLPAALPLFAAGLGTLGLLGWFRRRKDAPAPRPTTMAT</sequence>
<accession>A0A1M5PAD5</accession>
<evidence type="ECO:0000256" key="2">
    <source>
        <dbReference type="SAM" id="SignalP"/>
    </source>
</evidence>
<dbReference type="EMBL" id="LT670818">
    <property type="protein sequence ID" value="SHG98730.1"/>
    <property type="molecule type" value="Genomic_DNA"/>
</dbReference>